<evidence type="ECO:0000259" key="15">
    <source>
        <dbReference type="Pfam" id="PF01488"/>
    </source>
</evidence>
<comment type="similarity">
    <text evidence="2 8 13">Belongs to the glutamyl-tRNA reductase family.</text>
</comment>
<evidence type="ECO:0000256" key="13">
    <source>
        <dbReference type="RuleBase" id="RU000584"/>
    </source>
</evidence>
<feature type="binding site" evidence="8 10">
    <location>
        <position position="120"/>
    </location>
    <ligand>
        <name>substrate</name>
    </ligand>
</feature>
<accession>A0A1N7IMZ9</accession>
<evidence type="ECO:0000259" key="14">
    <source>
        <dbReference type="Pfam" id="PF00745"/>
    </source>
</evidence>
<evidence type="ECO:0000256" key="1">
    <source>
        <dbReference type="ARBA" id="ARBA00005059"/>
    </source>
</evidence>
<feature type="domain" description="Quinate/shikimate 5-dehydrogenase/glutamyl-tRNA reductase" evidence="15">
    <location>
        <begin position="179"/>
        <end position="303"/>
    </location>
</feature>
<evidence type="ECO:0000256" key="6">
    <source>
        <dbReference type="ARBA" id="ARBA00023244"/>
    </source>
</evidence>
<dbReference type="AlphaFoldDB" id="A0A1N7IMZ9"/>
<sequence length="463" mass="49299">MSVLVVGMSHRSAPVALLERLSMDDAVQNEAAEAFTQQPSLSEAMIISTCNRLEVYAVTNAFHTGVNDVLRVLELFSGVDVAELRGYLYVRYADAAAEHLMRVASGLDSMVVGEQQIIGQVRAAYQDAAERGTIGPALHALAQSALHTSKRIHTETAIDDAGASMVTFALDEAMKEMGADTLEAKTALVLGAGAMSSLAATNLGKRGVDRLILANRTRSRAEHLAEHAREAGVAAEVVDFSARAGALSRVDIAVSATASDGFTLTSEDISGPATLVDLSLPRDIDDAVGEISGVTLINIEALHAKLDEDDVNPGSTREGSAARRRAEEIVAEEIENFSSEQRVRDVAPMVKQLRVNASATAKAELERLRSRLPQLDEDEFEEVSRTVKRVVDKLLHQPTVKIKELAASPDEVSYEIAIEELFGLTGGKDTTTGLAGGDAAGIKSAGSFEKNSLSGFCEKGNEQ</sequence>
<dbReference type="EMBL" id="FTOF01000001">
    <property type="protein sequence ID" value="SIS38361.1"/>
    <property type="molecule type" value="Genomic_DNA"/>
</dbReference>
<reference evidence="18" key="1">
    <citation type="submission" date="2017-01" db="EMBL/GenBank/DDBJ databases">
        <authorList>
            <person name="Varghese N."/>
            <person name="Submissions S."/>
        </authorList>
    </citation>
    <scope>NUCLEOTIDE SEQUENCE [LARGE SCALE GENOMIC DNA]</scope>
    <source>
        <strain evidence="18">DSM 44531</strain>
    </source>
</reference>
<dbReference type="InterPro" id="IPR006151">
    <property type="entry name" value="Shikm_DH/Glu-tRNA_Rdtase"/>
</dbReference>
<dbReference type="InterPro" id="IPR015895">
    <property type="entry name" value="4pyrrol_synth_GluRdtase_N"/>
</dbReference>
<dbReference type="InterPro" id="IPR000343">
    <property type="entry name" value="4pyrrol_synth_GluRdtase"/>
</dbReference>
<evidence type="ECO:0000256" key="8">
    <source>
        <dbReference type="HAMAP-Rule" id="MF_00087"/>
    </source>
</evidence>
<dbReference type="Pfam" id="PF01488">
    <property type="entry name" value="Shikimate_DH"/>
    <property type="match status" value="1"/>
</dbReference>
<dbReference type="InterPro" id="IPR036291">
    <property type="entry name" value="NAD(P)-bd_dom_sf"/>
</dbReference>
<dbReference type="PANTHER" id="PTHR43013">
    <property type="entry name" value="GLUTAMYL-TRNA REDUCTASE"/>
    <property type="match status" value="1"/>
</dbReference>
<dbReference type="GO" id="GO:0050661">
    <property type="term" value="F:NADP binding"/>
    <property type="evidence" value="ECO:0007669"/>
    <property type="project" value="InterPro"/>
</dbReference>
<feature type="domain" description="Glutamyl-tRNA reductase N-terminal" evidence="16">
    <location>
        <begin position="6"/>
        <end position="156"/>
    </location>
</feature>
<feature type="binding site" evidence="8 10">
    <location>
        <begin position="49"/>
        <end position="52"/>
    </location>
    <ligand>
        <name>substrate</name>
    </ligand>
</feature>
<dbReference type="SUPFAM" id="SSF69742">
    <property type="entry name" value="Glutamyl tRNA-reductase catalytic, N-terminal domain"/>
    <property type="match status" value="1"/>
</dbReference>
<feature type="binding site" evidence="8 10">
    <location>
        <begin position="114"/>
        <end position="116"/>
    </location>
    <ligand>
        <name>substrate</name>
    </ligand>
</feature>
<dbReference type="InterPro" id="IPR015896">
    <property type="entry name" value="4pyrrol_synth_GluRdtase_dimer"/>
</dbReference>
<name>A0A1N7IMZ9_9CORY</name>
<dbReference type="RefSeq" id="WP_076598080.1">
    <property type="nucleotide sequence ID" value="NZ_CP046976.1"/>
</dbReference>
<evidence type="ECO:0000313" key="17">
    <source>
        <dbReference type="EMBL" id="SIS38361.1"/>
    </source>
</evidence>
<dbReference type="STRING" id="1161099.SAMN05444817_10164"/>
<keyword evidence="18" id="KW-1185">Reference proteome</keyword>
<dbReference type="GO" id="GO:0008883">
    <property type="term" value="F:glutamyl-tRNA reductase activity"/>
    <property type="evidence" value="ECO:0007669"/>
    <property type="project" value="UniProtKB-UniRule"/>
</dbReference>
<dbReference type="HAMAP" id="MF_00087">
    <property type="entry name" value="Glu_tRNA_reductase"/>
    <property type="match status" value="1"/>
</dbReference>
<feature type="binding site" evidence="8 11">
    <location>
        <begin position="191"/>
        <end position="196"/>
    </location>
    <ligand>
        <name>NADP(+)</name>
        <dbReference type="ChEBI" id="CHEBI:58349"/>
    </ligand>
</feature>
<comment type="pathway">
    <text evidence="1 8 13">Porphyrin-containing compound metabolism; protoporphyrin-IX biosynthesis; 5-aminolevulinate from L-glutamyl-tRNA(Glu): step 1/2.</text>
</comment>
<dbReference type="Gene3D" id="3.30.460.30">
    <property type="entry name" value="Glutamyl-tRNA reductase, N-terminal domain"/>
    <property type="match status" value="1"/>
</dbReference>
<evidence type="ECO:0000256" key="10">
    <source>
        <dbReference type="PIRSR" id="PIRSR000445-2"/>
    </source>
</evidence>
<evidence type="ECO:0000259" key="16">
    <source>
        <dbReference type="Pfam" id="PF05201"/>
    </source>
</evidence>
<dbReference type="Gene3D" id="3.40.50.720">
    <property type="entry name" value="NAD(P)-binding Rossmann-like Domain"/>
    <property type="match status" value="1"/>
</dbReference>
<dbReference type="SUPFAM" id="SSF51735">
    <property type="entry name" value="NAD(P)-binding Rossmann-fold domains"/>
    <property type="match status" value="1"/>
</dbReference>
<evidence type="ECO:0000256" key="7">
    <source>
        <dbReference type="ARBA" id="ARBA00047464"/>
    </source>
</evidence>
<keyword evidence="5 8" id="KW-0560">Oxidoreductase</keyword>
<comment type="subunit">
    <text evidence="8">Homodimer.</text>
</comment>
<dbReference type="NCBIfam" id="NF000744">
    <property type="entry name" value="PRK00045.1-3"/>
    <property type="match status" value="1"/>
</dbReference>
<evidence type="ECO:0000313" key="18">
    <source>
        <dbReference type="Proteomes" id="UP000186292"/>
    </source>
</evidence>
<protein>
    <recommendedName>
        <fullName evidence="3 8">Glutamyl-tRNA reductase</fullName>
        <shortName evidence="8">GluTR</shortName>
        <ecNumber evidence="3 8">1.2.1.70</ecNumber>
    </recommendedName>
</protein>
<dbReference type="PANTHER" id="PTHR43013:SF1">
    <property type="entry name" value="GLUTAMYL-TRNA REDUCTASE"/>
    <property type="match status" value="1"/>
</dbReference>
<dbReference type="Proteomes" id="UP000186292">
    <property type="component" value="Unassembled WGS sequence"/>
</dbReference>
<feature type="site" description="Important for activity" evidence="8 12">
    <location>
        <position position="99"/>
    </location>
</feature>
<dbReference type="FunFam" id="3.30.460.30:FF:000001">
    <property type="entry name" value="Glutamyl-tRNA reductase"/>
    <property type="match status" value="1"/>
</dbReference>
<comment type="catalytic activity">
    <reaction evidence="7 8 13">
        <text>(S)-4-amino-5-oxopentanoate + tRNA(Glu) + NADP(+) = L-glutamyl-tRNA(Glu) + NADPH + H(+)</text>
        <dbReference type="Rhea" id="RHEA:12344"/>
        <dbReference type="Rhea" id="RHEA-COMP:9663"/>
        <dbReference type="Rhea" id="RHEA-COMP:9680"/>
        <dbReference type="ChEBI" id="CHEBI:15378"/>
        <dbReference type="ChEBI" id="CHEBI:57501"/>
        <dbReference type="ChEBI" id="CHEBI:57783"/>
        <dbReference type="ChEBI" id="CHEBI:58349"/>
        <dbReference type="ChEBI" id="CHEBI:78442"/>
        <dbReference type="ChEBI" id="CHEBI:78520"/>
        <dbReference type="EC" id="1.2.1.70"/>
    </reaction>
</comment>
<dbReference type="CDD" id="cd05213">
    <property type="entry name" value="NAD_bind_Glutamyl_tRNA_reduct"/>
    <property type="match status" value="1"/>
</dbReference>
<feature type="active site" description="Nucleophile" evidence="8 9">
    <location>
        <position position="50"/>
    </location>
</feature>
<evidence type="ECO:0000256" key="9">
    <source>
        <dbReference type="PIRSR" id="PIRSR000445-1"/>
    </source>
</evidence>
<comment type="miscellaneous">
    <text evidence="8">During catalysis, the active site Cys acts as a nucleophile attacking the alpha-carbonyl group of tRNA-bound glutamate with the formation of a thioester intermediate between enzyme and glutamate, and the concomitant release of tRNA(Glu). The thioester intermediate is finally reduced by direct hydride transfer from NADPH, to form the product GSA.</text>
</comment>
<dbReference type="PROSITE" id="PS00747">
    <property type="entry name" value="GLUTR"/>
    <property type="match status" value="1"/>
</dbReference>
<evidence type="ECO:0000256" key="2">
    <source>
        <dbReference type="ARBA" id="ARBA00005916"/>
    </source>
</evidence>
<proteinExistence type="inferred from homology"/>
<evidence type="ECO:0000256" key="3">
    <source>
        <dbReference type="ARBA" id="ARBA00012970"/>
    </source>
</evidence>
<dbReference type="EC" id="1.2.1.70" evidence="3 8"/>
<dbReference type="GO" id="GO:0019353">
    <property type="term" value="P:protoporphyrinogen IX biosynthetic process from glutamate"/>
    <property type="evidence" value="ECO:0007669"/>
    <property type="project" value="TreeGrafter"/>
</dbReference>
<keyword evidence="4 8" id="KW-0521">NADP</keyword>
<organism evidence="17 18">
    <name type="scientific">Corynebacterium appendicis CIP 107643</name>
    <dbReference type="NCBI Taxonomy" id="1161099"/>
    <lineage>
        <taxon>Bacteria</taxon>
        <taxon>Bacillati</taxon>
        <taxon>Actinomycetota</taxon>
        <taxon>Actinomycetes</taxon>
        <taxon>Mycobacteriales</taxon>
        <taxon>Corynebacteriaceae</taxon>
        <taxon>Corynebacterium</taxon>
    </lineage>
</organism>
<evidence type="ECO:0000256" key="4">
    <source>
        <dbReference type="ARBA" id="ARBA00022857"/>
    </source>
</evidence>
<dbReference type="Pfam" id="PF05201">
    <property type="entry name" value="GlutR_N"/>
    <property type="match status" value="1"/>
</dbReference>
<dbReference type="PIRSF" id="PIRSF000445">
    <property type="entry name" value="4pyrrol_synth_GluRdtase"/>
    <property type="match status" value="1"/>
</dbReference>
<keyword evidence="6 8" id="KW-0627">Porphyrin biosynthesis</keyword>
<dbReference type="InterPro" id="IPR018214">
    <property type="entry name" value="GluRdtase_CS"/>
</dbReference>
<gene>
    <name evidence="8" type="primary">hemA</name>
    <name evidence="17" type="ORF">SAMN05444817_10164</name>
</gene>
<evidence type="ECO:0000256" key="11">
    <source>
        <dbReference type="PIRSR" id="PIRSR000445-3"/>
    </source>
</evidence>
<feature type="domain" description="Tetrapyrrole biosynthesis glutamyl-tRNA reductase dimerisation" evidence="14">
    <location>
        <begin position="325"/>
        <end position="424"/>
    </location>
</feature>
<dbReference type="InterPro" id="IPR036453">
    <property type="entry name" value="GluRdtase_dimer_dom_sf"/>
</dbReference>
<evidence type="ECO:0000256" key="12">
    <source>
        <dbReference type="PIRSR" id="PIRSR000445-4"/>
    </source>
</evidence>
<comment type="domain">
    <text evidence="8">Possesses an unusual extended V-shaped dimeric structure with each monomer consisting of three distinct domains arranged along a curved 'spinal' alpha-helix. The N-terminal catalytic domain specifically recognizes the glutamate moiety of the substrate. The second domain is the NADPH-binding domain, and the third C-terminal domain is responsible for dimerization.</text>
</comment>
<evidence type="ECO:0000256" key="5">
    <source>
        <dbReference type="ARBA" id="ARBA00023002"/>
    </source>
</evidence>
<dbReference type="UniPathway" id="UPA00251">
    <property type="reaction ID" value="UER00316"/>
</dbReference>
<dbReference type="SUPFAM" id="SSF69075">
    <property type="entry name" value="Glutamyl tRNA-reductase dimerization domain"/>
    <property type="match status" value="1"/>
</dbReference>
<dbReference type="InterPro" id="IPR036343">
    <property type="entry name" value="GluRdtase_N_sf"/>
</dbReference>
<dbReference type="Pfam" id="PF00745">
    <property type="entry name" value="GlutR_dimer"/>
    <property type="match status" value="1"/>
</dbReference>
<dbReference type="NCBIfam" id="TIGR01035">
    <property type="entry name" value="hemA"/>
    <property type="match status" value="1"/>
</dbReference>
<feature type="binding site" evidence="8 10">
    <location>
        <position position="109"/>
    </location>
    <ligand>
        <name>substrate</name>
    </ligand>
</feature>
<comment type="function">
    <text evidence="8">Catalyzes the NADPH-dependent reduction of glutamyl-tRNA(Glu) to glutamate 1-semialdehyde (GSA).</text>
</comment>